<evidence type="ECO:0000313" key="1">
    <source>
        <dbReference type="EMBL" id="KAF7409656.1"/>
    </source>
</evidence>
<reference evidence="1" key="1">
    <citation type="journal article" date="2020" name="G3 (Bethesda)">
        <title>High-Quality Assemblies for Three Invasive Social Wasps from the &lt;i&gt;Vespula&lt;/i&gt; Genus.</title>
        <authorList>
            <person name="Harrop T.W.R."/>
            <person name="Guhlin J."/>
            <person name="McLaughlin G.M."/>
            <person name="Permina E."/>
            <person name="Stockwell P."/>
            <person name="Gilligan J."/>
            <person name="Le Lec M.F."/>
            <person name="Gruber M.A.M."/>
            <person name="Quinn O."/>
            <person name="Lovegrove M."/>
            <person name="Duncan E.J."/>
            <person name="Remnant E.J."/>
            <person name="Van Eeckhoven J."/>
            <person name="Graham B."/>
            <person name="Knapp R.A."/>
            <person name="Langford K.W."/>
            <person name="Kronenberg Z."/>
            <person name="Press M.O."/>
            <person name="Eacker S.M."/>
            <person name="Wilson-Rankin E.E."/>
            <person name="Purcell J."/>
            <person name="Lester P.J."/>
            <person name="Dearden P.K."/>
        </authorList>
    </citation>
    <scope>NUCLEOTIDE SEQUENCE</scope>
    <source>
        <strain evidence="1">Linc-1</strain>
    </source>
</reference>
<organism evidence="1 2">
    <name type="scientific">Vespula germanica</name>
    <name type="common">German yellow jacket</name>
    <name type="synonym">Paravespula germanica</name>
    <dbReference type="NCBI Taxonomy" id="30212"/>
    <lineage>
        <taxon>Eukaryota</taxon>
        <taxon>Metazoa</taxon>
        <taxon>Ecdysozoa</taxon>
        <taxon>Arthropoda</taxon>
        <taxon>Hexapoda</taxon>
        <taxon>Insecta</taxon>
        <taxon>Pterygota</taxon>
        <taxon>Neoptera</taxon>
        <taxon>Endopterygota</taxon>
        <taxon>Hymenoptera</taxon>
        <taxon>Apocrita</taxon>
        <taxon>Aculeata</taxon>
        <taxon>Vespoidea</taxon>
        <taxon>Vespidae</taxon>
        <taxon>Vespinae</taxon>
        <taxon>Vespula</taxon>
    </lineage>
</organism>
<dbReference type="AlphaFoldDB" id="A0A834KMU2"/>
<accession>A0A834KMU2</accession>
<keyword evidence="2" id="KW-1185">Reference proteome</keyword>
<gene>
    <name evidence="1" type="ORF">HZH68_004037</name>
</gene>
<sequence>MSDYHRNHVFTDNRPGVLDNKDGFECAIERWESLASRVEESRMASSLHQELSAMLLEFKASHDRLVAYEIVLEQPHILDERINRITSRSELPDEKIYLFLDASGASLVIECSTKERSGIRRETIGCAIENIVAMSVSVYVYIVEESCWGVVKRVVREEKGM</sequence>
<proteinExistence type="predicted"/>
<dbReference type="Proteomes" id="UP000617340">
    <property type="component" value="Unassembled WGS sequence"/>
</dbReference>
<dbReference type="EMBL" id="JACSDZ010000003">
    <property type="protein sequence ID" value="KAF7409656.1"/>
    <property type="molecule type" value="Genomic_DNA"/>
</dbReference>
<evidence type="ECO:0000313" key="2">
    <source>
        <dbReference type="Proteomes" id="UP000617340"/>
    </source>
</evidence>
<name>A0A834KMU2_VESGE</name>
<comment type="caution">
    <text evidence="1">The sequence shown here is derived from an EMBL/GenBank/DDBJ whole genome shotgun (WGS) entry which is preliminary data.</text>
</comment>
<protein>
    <submittedName>
        <fullName evidence="1">Uncharacterized protein</fullName>
    </submittedName>
</protein>